<evidence type="ECO:0000256" key="7">
    <source>
        <dbReference type="ARBA" id="ARBA00023136"/>
    </source>
</evidence>
<dbReference type="InterPro" id="IPR011527">
    <property type="entry name" value="ABC1_TM_dom"/>
</dbReference>
<proteinExistence type="predicted"/>
<feature type="transmembrane region" description="Helical" evidence="8">
    <location>
        <begin position="595"/>
        <end position="612"/>
    </location>
</feature>
<feature type="transmembrane region" description="Helical" evidence="8">
    <location>
        <begin position="457"/>
        <end position="479"/>
    </location>
</feature>
<feature type="transmembrane region" description="Helical" evidence="8">
    <location>
        <begin position="531"/>
        <end position="549"/>
    </location>
</feature>
<feature type="transmembrane region" description="Helical" evidence="8">
    <location>
        <begin position="707"/>
        <end position="731"/>
    </location>
</feature>
<keyword evidence="14" id="KW-1185">Reference proteome</keyword>
<keyword evidence="3" id="KW-0547">Nucleotide-binding</keyword>
<evidence type="ECO:0000259" key="9">
    <source>
        <dbReference type="PROSITE" id="PS50042"/>
    </source>
</evidence>
<dbReference type="GO" id="GO:0006508">
    <property type="term" value="P:proteolysis"/>
    <property type="evidence" value="ECO:0007669"/>
    <property type="project" value="InterPro"/>
</dbReference>
<dbReference type="Pfam" id="PF00027">
    <property type="entry name" value="cNMP_binding"/>
    <property type="match status" value="2"/>
</dbReference>
<dbReference type="AlphaFoldDB" id="A0A975B805"/>
<dbReference type="GO" id="GO:0005524">
    <property type="term" value="F:ATP binding"/>
    <property type="evidence" value="ECO:0007669"/>
    <property type="project" value="UniProtKB-KW"/>
</dbReference>
<evidence type="ECO:0000256" key="4">
    <source>
        <dbReference type="ARBA" id="ARBA00022801"/>
    </source>
</evidence>
<dbReference type="Proteomes" id="UP000663720">
    <property type="component" value="Chromosome"/>
</dbReference>
<evidence type="ECO:0000259" key="10">
    <source>
        <dbReference type="PROSITE" id="PS50893"/>
    </source>
</evidence>
<feature type="transmembrane region" description="Helical" evidence="8">
    <location>
        <begin position="570"/>
        <end position="589"/>
    </location>
</feature>
<feature type="domain" description="ABC transmembrane type-1" evidence="11">
    <location>
        <begin position="457"/>
        <end position="736"/>
    </location>
</feature>
<dbReference type="InterPro" id="IPR014710">
    <property type="entry name" value="RmlC-like_jellyroll"/>
</dbReference>
<dbReference type="GO" id="GO:0008233">
    <property type="term" value="F:peptidase activity"/>
    <property type="evidence" value="ECO:0007669"/>
    <property type="project" value="InterPro"/>
</dbReference>
<keyword evidence="7 8" id="KW-0472">Membrane</keyword>
<dbReference type="PROSITE" id="PS50929">
    <property type="entry name" value="ABC_TM1F"/>
    <property type="match status" value="1"/>
</dbReference>
<dbReference type="GO" id="GO:0016887">
    <property type="term" value="F:ATP hydrolysis activity"/>
    <property type="evidence" value="ECO:0007669"/>
    <property type="project" value="InterPro"/>
</dbReference>
<feature type="transmembrane region" description="Helical" evidence="8">
    <location>
        <begin position="672"/>
        <end position="695"/>
    </location>
</feature>
<dbReference type="SMART" id="SM00100">
    <property type="entry name" value="cNMP"/>
    <property type="match status" value="2"/>
</dbReference>
<feature type="domain" description="ABC transporter" evidence="10">
    <location>
        <begin position="772"/>
        <end position="1008"/>
    </location>
</feature>
<feature type="domain" description="Peptidase C39" evidence="12">
    <location>
        <begin position="305"/>
        <end position="424"/>
    </location>
</feature>
<keyword evidence="6 8" id="KW-1133">Transmembrane helix</keyword>
<dbReference type="CDD" id="cd18568">
    <property type="entry name" value="ABC_6TM_HetC_like"/>
    <property type="match status" value="1"/>
</dbReference>
<dbReference type="Pfam" id="PF03412">
    <property type="entry name" value="Peptidase_C39"/>
    <property type="match status" value="1"/>
</dbReference>
<keyword evidence="2 8" id="KW-0812">Transmembrane</keyword>
<dbReference type="GO" id="GO:0015421">
    <property type="term" value="F:ABC-type oligopeptide transporter activity"/>
    <property type="evidence" value="ECO:0007669"/>
    <property type="project" value="TreeGrafter"/>
</dbReference>
<reference evidence="13" key="1">
    <citation type="journal article" date="2021" name="Microb. Physiol.">
        <title>Proteogenomic Insights into the Physiology of Marine, Sulfate-Reducing, Filamentous Desulfonema limicola and Desulfonema magnum.</title>
        <authorList>
            <person name="Schnaars V."/>
            <person name="Wohlbrand L."/>
            <person name="Scheve S."/>
            <person name="Hinrichs C."/>
            <person name="Reinhardt R."/>
            <person name="Rabus R."/>
        </authorList>
    </citation>
    <scope>NUCLEOTIDE SEQUENCE</scope>
    <source>
        <strain evidence="13">5ac10</strain>
    </source>
</reference>
<feature type="transmembrane region" description="Helical" evidence="8">
    <location>
        <begin position="491"/>
        <end position="511"/>
    </location>
</feature>
<evidence type="ECO:0000256" key="2">
    <source>
        <dbReference type="ARBA" id="ARBA00022692"/>
    </source>
</evidence>
<keyword evidence="4" id="KW-0378">Hydrolase</keyword>
<dbReference type="SUPFAM" id="SSF90123">
    <property type="entry name" value="ABC transporter transmembrane region"/>
    <property type="match status" value="1"/>
</dbReference>
<dbReference type="RefSeq" id="WP_207692229.1">
    <property type="nucleotide sequence ID" value="NZ_CP061799.1"/>
</dbReference>
<evidence type="ECO:0000256" key="8">
    <source>
        <dbReference type="SAM" id="Phobius"/>
    </source>
</evidence>
<dbReference type="InterPro" id="IPR017871">
    <property type="entry name" value="ABC_transporter-like_CS"/>
</dbReference>
<dbReference type="SUPFAM" id="SSF52540">
    <property type="entry name" value="P-loop containing nucleoside triphosphate hydrolases"/>
    <property type="match status" value="1"/>
</dbReference>
<evidence type="ECO:0000313" key="13">
    <source>
        <dbReference type="EMBL" id="QTA80596.1"/>
    </source>
</evidence>
<dbReference type="SUPFAM" id="SSF51206">
    <property type="entry name" value="cAMP-binding domain-like"/>
    <property type="match status" value="2"/>
</dbReference>
<dbReference type="InterPro" id="IPR018490">
    <property type="entry name" value="cNMP-bd_dom_sf"/>
</dbReference>
<organism evidence="13 14">
    <name type="scientific">Desulfonema limicola</name>
    <dbReference type="NCBI Taxonomy" id="45656"/>
    <lineage>
        <taxon>Bacteria</taxon>
        <taxon>Pseudomonadati</taxon>
        <taxon>Thermodesulfobacteriota</taxon>
        <taxon>Desulfobacteria</taxon>
        <taxon>Desulfobacterales</taxon>
        <taxon>Desulfococcaceae</taxon>
        <taxon>Desulfonema</taxon>
    </lineage>
</organism>
<dbReference type="InterPro" id="IPR005074">
    <property type="entry name" value="Peptidase_C39"/>
</dbReference>
<evidence type="ECO:0000256" key="3">
    <source>
        <dbReference type="ARBA" id="ARBA00022741"/>
    </source>
</evidence>
<dbReference type="PANTHER" id="PTHR43394">
    <property type="entry name" value="ATP-DEPENDENT PERMEASE MDL1, MITOCHONDRIAL"/>
    <property type="match status" value="1"/>
</dbReference>
<dbReference type="FunFam" id="3.40.50.300:FF:000218">
    <property type="entry name" value="Multidrug ABC transporter ATP-binding protein"/>
    <property type="match status" value="1"/>
</dbReference>
<dbReference type="PROSITE" id="PS50990">
    <property type="entry name" value="PEPTIDASE_C39"/>
    <property type="match status" value="1"/>
</dbReference>
<comment type="subcellular location">
    <subcellularLocation>
        <location evidence="1">Cell membrane</location>
        <topology evidence="1">Multi-pass membrane protein</topology>
    </subcellularLocation>
</comment>
<dbReference type="InterPro" id="IPR003439">
    <property type="entry name" value="ABC_transporter-like_ATP-bd"/>
</dbReference>
<evidence type="ECO:0000256" key="6">
    <source>
        <dbReference type="ARBA" id="ARBA00022989"/>
    </source>
</evidence>
<accession>A0A975B805</accession>
<evidence type="ECO:0000259" key="12">
    <source>
        <dbReference type="PROSITE" id="PS50990"/>
    </source>
</evidence>
<dbReference type="InterPro" id="IPR000595">
    <property type="entry name" value="cNMP-bd_dom"/>
</dbReference>
<dbReference type="Pfam" id="PF00664">
    <property type="entry name" value="ABC_membrane"/>
    <property type="match status" value="1"/>
</dbReference>
<evidence type="ECO:0000256" key="5">
    <source>
        <dbReference type="ARBA" id="ARBA00022840"/>
    </source>
</evidence>
<keyword evidence="5 13" id="KW-0067">ATP-binding</keyword>
<dbReference type="InterPro" id="IPR036640">
    <property type="entry name" value="ABC1_TM_sf"/>
</dbReference>
<dbReference type="Gene3D" id="2.60.120.10">
    <property type="entry name" value="Jelly Rolls"/>
    <property type="match status" value="2"/>
</dbReference>
<protein>
    <submittedName>
        <fullName evidence="13">Leukotoxin translocation ATP-binding protein</fullName>
    </submittedName>
</protein>
<dbReference type="Pfam" id="PF00005">
    <property type="entry name" value="ABC_tran"/>
    <property type="match status" value="1"/>
</dbReference>
<dbReference type="PROSITE" id="PS50893">
    <property type="entry name" value="ABC_TRANSPORTER_2"/>
    <property type="match status" value="1"/>
</dbReference>
<dbReference type="Gene3D" id="1.20.1560.10">
    <property type="entry name" value="ABC transporter type 1, transmembrane domain"/>
    <property type="match status" value="1"/>
</dbReference>
<dbReference type="InterPro" id="IPR027417">
    <property type="entry name" value="P-loop_NTPase"/>
</dbReference>
<dbReference type="SMART" id="SM00382">
    <property type="entry name" value="AAA"/>
    <property type="match status" value="1"/>
</dbReference>
<gene>
    <name evidence="13" type="primary">lktB</name>
    <name evidence="13" type="ORF">dnl_29050</name>
</gene>
<dbReference type="Gene3D" id="3.90.70.10">
    <property type="entry name" value="Cysteine proteinases"/>
    <property type="match status" value="1"/>
</dbReference>
<dbReference type="Gene3D" id="3.40.50.300">
    <property type="entry name" value="P-loop containing nucleotide triphosphate hydrolases"/>
    <property type="match status" value="1"/>
</dbReference>
<dbReference type="PANTHER" id="PTHR43394:SF1">
    <property type="entry name" value="ATP-BINDING CASSETTE SUB-FAMILY B MEMBER 10, MITOCHONDRIAL"/>
    <property type="match status" value="1"/>
</dbReference>
<dbReference type="GO" id="GO:0005886">
    <property type="term" value="C:plasma membrane"/>
    <property type="evidence" value="ECO:0007669"/>
    <property type="project" value="UniProtKB-SubCell"/>
</dbReference>
<dbReference type="CDD" id="cd00038">
    <property type="entry name" value="CAP_ED"/>
    <property type="match status" value="2"/>
</dbReference>
<sequence length="1013" mass="114065">MSGLLQFISETYAFSGFSPEDIEYITAGCQVKSYDLGDDIIKAGEFSPGLWLVRSGKVRMFTQKGKKEISTGICGIGDTFEEISIFKEHESEYSVRSSGKSQVLCFPREIFKSILENNSQAQNFIRQYIAEKSCQSFIVPLFKLNSGFNPQEIKEIVKNTGIRRVSKGESIIIQGDTENRDLYIVRKGKIRIIFKNDAQQHILADYEKGDIFGEKACITNMSQPAHAVADCDSVLLVIPRKTIGTILKQIPDLRSFFEKRTDFIEKEINRHLSLAGQNKNMFLFSGGAAAGRGEKFIRHFPLSEQAEEADCGAACLSMICRYHDINISTGKLNEMTKVTVQGATMESLVRTGESLGFTAKGVKCTYKILESFDLPLIVHWKGYHFIVIYGISSSHVWTADPGAGFKKMSRSEFENGWTDYCITFTPPDQMSMAQKQQSSWIRFASYLLPLKKYLMDIFFAVFIIQVLGLVPPVIIQNILDRVVVHQSYDLLNIMIAGLGIATIFRLITGYVSAYLMNFMIRKLDFNMISHFYKHILSLPVSFFTMRKVGDIIARFHENNTIRRFMTEGSISTVLNTLMLFTYFTVMFIYNAELTLILIAFLPPIIILTLLAAPKYKDYARKIFYARADTESILVETLGGAEVVKGMGIEHSMRMKWEKKYAKTLSLRYRAELFAVLITSVSSALQAGTQLTLLWVGTRMVLNQELTIGQLMAFNVLIGSVMSPVMGLVGIWNELQECLVSIERLGDILEVEPEQKPEEIQSRIILPELAGSFRFEKVFFRYGGKESSYILRNINLNIEPGQTIAVVGPSGSGKTTLAKLMTGFYKCSEGKIYVDDYDINLLDMESYRKHIGYVMQENSLFSGTISENIAIGDLNPDFQKITHAAKLADADGFIKNLPMQYGQVAGERGMGLSGGQIQRICIARALYHNPGLLIFDEATSSLDSESETQIHHNLQNIFKNRTAVIIAHRLSTVKNADKIIVLYEGSIEEQGNHEELINKKGMYYQLVKKQNIGD</sequence>
<dbReference type="PROSITE" id="PS00211">
    <property type="entry name" value="ABC_TRANSPORTER_1"/>
    <property type="match status" value="1"/>
</dbReference>
<dbReference type="KEGG" id="dli:dnl_29050"/>
<dbReference type="InterPro" id="IPR039421">
    <property type="entry name" value="Type_1_exporter"/>
</dbReference>
<dbReference type="EMBL" id="CP061799">
    <property type="protein sequence ID" value="QTA80596.1"/>
    <property type="molecule type" value="Genomic_DNA"/>
</dbReference>
<dbReference type="InterPro" id="IPR003593">
    <property type="entry name" value="AAA+_ATPase"/>
</dbReference>
<feature type="domain" description="Cyclic nucleotide-binding" evidence="9">
    <location>
        <begin position="13"/>
        <end position="132"/>
    </location>
</feature>
<evidence type="ECO:0000256" key="1">
    <source>
        <dbReference type="ARBA" id="ARBA00004651"/>
    </source>
</evidence>
<evidence type="ECO:0000313" key="14">
    <source>
        <dbReference type="Proteomes" id="UP000663720"/>
    </source>
</evidence>
<dbReference type="PROSITE" id="PS50042">
    <property type="entry name" value="CNMP_BINDING_3"/>
    <property type="match status" value="2"/>
</dbReference>
<evidence type="ECO:0000259" key="11">
    <source>
        <dbReference type="PROSITE" id="PS50929"/>
    </source>
</evidence>
<name>A0A975B805_9BACT</name>
<dbReference type="CDD" id="cd02418">
    <property type="entry name" value="Peptidase_C39B"/>
    <property type="match status" value="1"/>
</dbReference>
<feature type="domain" description="Cyclic nucleotide-binding" evidence="9">
    <location>
        <begin position="144"/>
        <end position="254"/>
    </location>
</feature>